<dbReference type="InterPro" id="IPR000182">
    <property type="entry name" value="GNAT_dom"/>
</dbReference>
<keyword evidence="5" id="KW-1185">Reference proteome</keyword>
<evidence type="ECO:0000313" key="5">
    <source>
        <dbReference type="Proteomes" id="UP000282529"/>
    </source>
</evidence>
<evidence type="ECO:0000256" key="1">
    <source>
        <dbReference type="ARBA" id="ARBA00022679"/>
    </source>
</evidence>
<evidence type="ECO:0000256" key="2">
    <source>
        <dbReference type="ARBA" id="ARBA00023315"/>
    </source>
</evidence>
<name>A0A3N9Q218_9BACL</name>
<evidence type="ECO:0000259" key="3">
    <source>
        <dbReference type="PROSITE" id="PS51186"/>
    </source>
</evidence>
<dbReference type="GO" id="GO:0008080">
    <property type="term" value="F:N-acetyltransferase activity"/>
    <property type="evidence" value="ECO:0007669"/>
    <property type="project" value="InterPro"/>
</dbReference>
<dbReference type="Proteomes" id="UP000282529">
    <property type="component" value="Unassembled WGS sequence"/>
</dbReference>
<comment type="caution">
    <text evidence="4">The sequence shown here is derived from an EMBL/GenBank/DDBJ whole genome shotgun (WGS) entry which is preliminary data.</text>
</comment>
<dbReference type="Gene3D" id="3.40.630.30">
    <property type="match status" value="2"/>
</dbReference>
<dbReference type="EMBL" id="RQPI01000005">
    <property type="protein sequence ID" value="RQW11556.1"/>
    <property type="molecule type" value="Genomic_DNA"/>
</dbReference>
<proteinExistence type="predicted"/>
<feature type="domain" description="N-acetyltransferase" evidence="3">
    <location>
        <begin position="21"/>
        <end position="169"/>
    </location>
</feature>
<dbReference type="PROSITE" id="PS51186">
    <property type="entry name" value="GNAT"/>
    <property type="match status" value="2"/>
</dbReference>
<dbReference type="OrthoDB" id="9775804at2"/>
<dbReference type="PANTHER" id="PTHR43626">
    <property type="entry name" value="ACYL-COA N-ACYLTRANSFERASE"/>
    <property type="match status" value="1"/>
</dbReference>
<dbReference type="PANTHER" id="PTHR43626:SF4">
    <property type="entry name" value="GCN5-RELATED N-ACETYLTRANSFERASE 2, CHLOROPLASTIC"/>
    <property type="match status" value="1"/>
</dbReference>
<organism evidence="4 5">
    <name type="scientific">Paenibacillus rhizophilus</name>
    <dbReference type="NCBI Taxonomy" id="1850366"/>
    <lineage>
        <taxon>Bacteria</taxon>
        <taxon>Bacillati</taxon>
        <taxon>Bacillota</taxon>
        <taxon>Bacilli</taxon>
        <taxon>Bacillales</taxon>
        <taxon>Paenibacillaceae</taxon>
        <taxon>Paenibacillus</taxon>
    </lineage>
</organism>
<gene>
    <name evidence="4" type="ORF">EH198_11070</name>
</gene>
<keyword evidence="2" id="KW-0012">Acyltransferase</keyword>
<sequence length="308" mass="34554">MDNMDRGERIRIAGGEKVSSVAIRDFGPQDSEAVSVLIRENLLKVNSRDYPEQIIQRMVNLFSPEYIKLISAARKMVVAIEGEKVIGTASLDGDTLYTVFVDMDHHGRGVGRSLIRYLEQVAWNSGVCILKVPSSLTAEHFYGELGYRRVQVIESEEFGTDIIMSKDLRPVTYREYTPTGKEFIRLIESAGWQGITEKGSKQLETALCGSWFIISAFKGDQLVGMGRVISDGVFQAFICDLIILPDDQGKGIGSGILRRLLKKCKERDILMVQLFAAAHKADFYKKFGFKERPLEAPGMRWVSRSSDV</sequence>
<dbReference type="AlphaFoldDB" id="A0A3N9Q218"/>
<dbReference type="GO" id="GO:0005737">
    <property type="term" value="C:cytoplasm"/>
    <property type="evidence" value="ECO:0007669"/>
    <property type="project" value="TreeGrafter"/>
</dbReference>
<protein>
    <submittedName>
        <fullName evidence="4">GNAT family N-acetyltransferase</fullName>
    </submittedName>
</protein>
<evidence type="ECO:0000313" key="4">
    <source>
        <dbReference type="EMBL" id="RQW11556.1"/>
    </source>
</evidence>
<dbReference type="SUPFAM" id="SSF55729">
    <property type="entry name" value="Acyl-CoA N-acyltransferases (Nat)"/>
    <property type="match status" value="2"/>
</dbReference>
<dbReference type="InterPro" id="IPR045039">
    <property type="entry name" value="NSI-like"/>
</dbReference>
<dbReference type="Pfam" id="PF13673">
    <property type="entry name" value="Acetyltransf_10"/>
    <property type="match status" value="2"/>
</dbReference>
<reference evidence="4 5" key="1">
    <citation type="submission" date="2018-11" db="EMBL/GenBank/DDBJ databases">
        <title>Genome sequence of strain 7197.</title>
        <authorList>
            <person name="Gao J."/>
            <person name="Sun J."/>
        </authorList>
    </citation>
    <scope>NUCLEOTIDE SEQUENCE [LARGE SCALE GENOMIC DNA]</scope>
    <source>
        <strain evidence="4 5">7197</strain>
    </source>
</reference>
<keyword evidence="1 4" id="KW-0808">Transferase</keyword>
<accession>A0A3N9Q218</accession>
<dbReference type="InterPro" id="IPR016181">
    <property type="entry name" value="Acyl_CoA_acyltransferase"/>
</dbReference>
<dbReference type="CDD" id="cd04301">
    <property type="entry name" value="NAT_SF"/>
    <property type="match status" value="2"/>
</dbReference>
<feature type="domain" description="N-acetyltransferase" evidence="3">
    <location>
        <begin position="171"/>
        <end position="308"/>
    </location>
</feature>